<sequence length="276" mass="32792">MRRRSITQVEYGHANHILAQRLREGRWMVYRCIHEFSNVRGIRTRDVPFNVEYFNYYVWRFDQYTHKIKSLGRYYMGLCITQILLNIVWSRPCHSNPTRMSMQILSFMRQYEKRKMAWLEARNGLKQCIDAIQRSYNLSEYSLRSKGAEGQQPGDLENKRSLLRAPRAQLRRARAILRASDASFLASMFMLSFRVLTRLTDDILTVIGTLESVNSRLWLKEHLTTAWEYLSSLYTETSLITGSRTTSRNNDDYMNQLESVMKLYDLYRTMDKIRSD</sequence>
<evidence type="ECO:0000313" key="2">
    <source>
        <dbReference type="Proteomes" id="UP001305414"/>
    </source>
</evidence>
<protein>
    <submittedName>
        <fullName evidence="1">Uncharacterized protein</fullName>
    </submittedName>
</protein>
<dbReference type="AlphaFoldDB" id="A0AAN7UR02"/>
<proteinExistence type="predicted"/>
<organism evidence="1 2">
    <name type="scientific">Xylaria bambusicola</name>
    <dbReference type="NCBI Taxonomy" id="326684"/>
    <lineage>
        <taxon>Eukaryota</taxon>
        <taxon>Fungi</taxon>
        <taxon>Dikarya</taxon>
        <taxon>Ascomycota</taxon>
        <taxon>Pezizomycotina</taxon>
        <taxon>Sordariomycetes</taxon>
        <taxon>Xylariomycetidae</taxon>
        <taxon>Xylariales</taxon>
        <taxon>Xylariaceae</taxon>
        <taxon>Xylaria</taxon>
    </lineage>
</organism>
<gene>
    <name evidence="1" type="ORF">RRF57_001550</name>
</gene>
<comment type="caution">
    <text evidence="1">The sequence shown here is derived from an EMBL/GenBank/DDBJ whole genome shotgun (WGS) entry which is preliminary data.</text>
</comment>
<reference evidence="1 2" key="1">
    <citation type="submission" date="2023-10" db="EMBL/GenBank/DDBJ databases">
        <title>Draft genome sequence of Xylaria bambusicola isolate GMP-LS, the root and basal stem rot pathogen of sugarcane in Indonesia.</title>
        <authorList>
            <person name="Selvaraj P."/>
            <person name="Muralishankar V."/>
            <person name="Muruganantham S."/>
            <person name="Sp S."/>
            <person name="Haryani S."/>
            <person name="Lau K.J.X."/>
            <person name="Naqvi N.I."/>
        </authorList>
    </citation>
    <scope>NUCLEOTIDE SEQUENCE [LARGE SCALE GENOMIC DNA]</scope>
    <source>
        <strain evidence="1">GMP-LS</strain>
    </source>
</reference>
<evidence type="ECO:0000313" key="1">
    <source>
        <dbReference type="EMBL" id="KAK5625834.1"/>
    </source>
</evidence>
<accession>A0AAN7UR02</accession>
<dbReference type="Proteomes" id="UP001305414">
    <property type="component" value="Unassembled WGS sequence"/>
</dbReference>
<name>A0AAN7UR02_9PEZI</name>
<dbReference type="EMBL" id="JAWHQM010000002">
    <property type="protein sequence ID" value="KAK5625834.1"/>
    <property type="molecule type" value="Genomic_DNA"/>
</dbReference>
<keyword evidence="2" id="KW-1185">Reference proteome</keyword>